<dbReference type="Pfam" id="PF00111">
    <property type="entry name" value="Fer2"/>
    <property type="match status" value="1"/>
</dbReference>
<feature type="domain" description="2Fe-2S ferredoxin-type" evidence="1">
    <location>
        <begin position="1"/>
        <end position="93"/>
    </location>
</feature>
<dbReference type="Gene3D" id="3.30.420.480">
    <property type="entry name" value="Domain of unknown function (DUF4445)"/>
    <property type="match status" value="1"/>
</dbReference>
<comment type="caution">
    <text evidence="2">The sequence shown here is derived from an EMBL/GenBank/DDBJ whole genome shotgun (WGS) entry which is preliminary data.</text>
</comment>
<gene>
    <name evidence="2" type="ORF">DES36_10293</name>
</gene>
<dbReference type="NCBIfam" id="NF040756">
    <property type="entry name" value="corr_regen_AcsV"/>
    <property type="match status" value="1"/>
</dbReference>
<dbReference type="InterPro" id="IPR001041">
    <property type="entry name" value="2Fe-2S_ferredoxin-type"/>
</dbReference>
<dbReference type="SUPFAM" id="SSF53067">
    <property type="entry name" value="Actin-like ATPase domain"/>
    <property type="match status" value="1"/>
</dbReference>
<dbReference type="Gene3D" id="3.10.20.30">
    <property type="match status" value="1"/>
</dbReference>
<dbReference type="InterPro" id="IPR043129">
    <property type="entry name" value="ATPase_NBD"/>
</dbReference>
<name>A0A366IF83_9FIRM</name>
<dbReference type="InterPro" id="IPR052911">
    <property type="entry name" value="Corrinoid_activation_enz"/>
</dbReference>
<dbReference type="GO" id="GO:0051536">
    <property type="term" value="F:iron-sulfur cluster binding"/>
    <property type="evidence" value="ECO:0007669"/>
    <property type="project" value="InterPro"/>
</dbReference>
<dbReference type="Pfam" id="PF14574">
    <property type="entry name" value="RACo_C_ter"/>
    <property type="match status" value="1"/>
</dbReference>
<keyword evidence="3" id="KW-1185">Reference proteome</keyword>
<accession>A0A366IF83</accession>
<proteinExistence type="predicted"/>
<dbReference type="InterPro" id="IPR042259">
    <property type="entry name" value="Raco-like_middle_sf"/>
</dbReference>
<reference evidence="2 3" key="1">
    <citation type="submission" date="2018-06" db="EMBL/GenBank/DDBJ databases">
        <title>Genomic Encyclopedia of Type Strains, Phase IV (KMG-IV): sequencing the most valuable type-strain genomes for metagenomic binning, comparative biology and taxonomic classification.</title>
        <authorList>
            <person name="Goeker M."/>
        </authorList>
    </citation>
    <scope>NUCLEOTIDE SEQUENCE [LARGE SCALE GENOMIC DNA]</scope>
    <source>
        <strain evidence="2 3">DSM 22112</strain>
    </source>
</reference>
<dbReference type="Pfam" id="PF17651">
    <property type="entry name" value="Raco_middle"/>
    <property type="match status" value="1"/>
</dbReference>
<dbReference type="PANTHER" id="PTHR42895:SF1">
    <property type="entry name" value="IRON-SULFUR CLUSTER PROTEIN"/>
    <property type="match status" value="1"/>
</dbReference>
<dbReference type="InterPro" id="IPR036010">
    <property type="entry name" value="2Fe-2S_ferredoxin-like_sf"/>
</dbReference>
<evidence type="ECO:0000259" key="1">
    <source>
        <dbReference type="PROSITE" id="PS51085"/>
    </source>
</evidence>
<evidence type="ECO:0000313" key="3">
    <source>
        <dbReference type="Proteomes" id="UP000253490"/>
    </source>
</evidence>
<dbReference type="AlphaFoldDB" id="A0A366IF83"/>
<dbReference type="EMBL" id="QNRX01000002">
    <property type="protein sequence ID" value="RBP68951.1"/>
    <property type="molecule type" value="Genomic_DNA"/>
</dbReference>
<dbReference type="PANTHER" id="PTHR42895">
    <property type="entry name" value="IRON-SULFUR CLUSTER-BINDING PROTEIN-RELATED"/>
    <property type="match status" value="1"/>
</dbReference>
<dbReference type="InterPro" id="IPR012675">
    <property type="entry name" value="Beta-grasp_dom_sf"/>
</dbReference>
<dbReference type="InterPro" id="IPR040506">
    <property type="entry name" value="RACo_linker"/>
</dbReference>
<organism evidence="2 3">
    <name type="scientific">Alkalibaculum bacchi</name>
    <dbReference type="NCBI Taxonomy" id="645887"/>
    <lineage>
        <taxon>Bacteria</taxon>
        <taxon>Bacillati</taxon>
        <taxon>Bacillota</taxon>
        <taxon>Clostridia</taxon>
        <taxon>Eubacteriales</taxon>
        <taxon>Eubacteriaceae</taxon>
        <taxon>Alkalibaculum</taxon>
    </lineage>
</organism>
<dbReference type="Pfam" id="PF17650">
    <property type="entry name" value="RACo_linker"/>
    <property type="match status" value="1"/>
</dbReference>
<sequence>MEIELRLPEEVKVFEANENDILINVIRNVGVHIDAPCNGSGTCGKCKVKLIEGKVGTIANGHRLTDEQSQQGFILACQSIVTSPIIVEVPKESILEVTHIRVEKRTHKDLEKYYNLREEFSREHDSMKNLSILNVQLDEPNLDDNISDVTRIKKFVAKELNNDHVQIGVFLLKKIPHVLRESAFNVSIIYTEEKGIIRIIDIRPQGDTQIYGVAVDIGTTSVSACLVDLNDDTILGEVSCANAQSKYGADVINRIVYSTKKNGLKNLKEAIVEESINPLINELCNNHKVKKEDILIFAASANTTMAHLLLGIHSDDLRKEPYIPAFTSTEDVDIRVDDIGLSLNKDALILISPSVASYVGGDISAGVIAAGMRESDENSILIDLGTNGEIVFGNRDFLMTCACSAGPAFEGGEISCGMRAANGAIEAVHIDPNTFVAELDIIGSCAPYGLCGSGIIDLISELKRVELIDPRGRFIKDKNTDRIHFDEYGIGRYIVARKKDYDLSGDIYITEVDIDNFIRAKAAVYSATYVLLSSLGLDFDMVSEIKVAGGIGSHINIDSAINIGLFPDIDKDKYAFIGNSSLTGSYMSLINKKAKEYIDDTANNMTYIELSVYPGYMDEFISASFIPHTDLVRFPTHNK</sequence>
<dbReference type="SUPFAM" id="SSF54292">
    <property type="entry name" value="2Fe-2S ferredoxin-like"/>
    <property type="match status" value="1"/>
</dbReference>
<dbReference type="PROSITE" id="PS51085">
    <property type="entry name" value="2FE2S_FER_2"/>
    <property type="match status" value="1"/>
</dbReference>
<protein>
    <submittedName>
        <fullName evidence="2">Uncharacterized 2Fe-2S/4Fe-4S cluster protein (DUF4445 family)</fullName>
    </submittedName>
</protein>
<dbReference type="InterPro" id="IPR027980">
    <property type="entry name" value="RACo_C"/>
</dbReference>
<dbReference type="Gene3D" id="3.10.20.880">
    <property type="match status" value="1"/>
</dbReference>
<dbReference type="InterPro" id="IPR041414">
    <property type="entry name" value="Raco-like_middle"/>
</dbReference>
<evidence type="ECO:0000313" key="2">
    <source>
        <dbReference type="EMBL" id="RBP68951.1"/>
    </source>
</evidence>
<dbReference type="RefSeq" id="WP_242981672.1">
    <property type="nucleotide sequence ID" value="NZ_QNRX01000002.1"/>
</dbReference>
<dbReference type="Proteomes" id="UP000253490">
    <property type="component" value="Unassembled WGS sequence"/>
</dbReference>
<dbReference type="CDD" id="cd00207">
    <property type="entry name" value="fer2"/>
    <property type="match status" value="1"/>
</dbReference>